<reference evidence="1" key="2">
    <citation type="submission" date="2019-10" db="EMBL/GenBank/DDBJ databases">
        <authorList>
            <consortium name="NCBI Pathogen Detection Project"/>
        </authorList>
    </citation>
    <scope>NUCLEOTIDE SEQUENCE</scope>
    <source>
        <strain evidence="1">Salmonella enterica</strain>
    </source>
</reference>
<dbReference type="AlphaFoldDB" id="A0A6Y1UK13"/>
<proteinExistence type="predicted"/>
<sequence>MAFEWKEIITPVATLTAVWLGARFTLRNELRKKTLEIQSEKLELLFTECSNVLKDINRVSLAVLHTLDDFIPTTESEGSVPEQEIQDALRAYREKGVVIDFDAITACQHKLEFHRPKEYQAWIVALIPLLGTLTKMTPYNNMNPIAEAYNRKWSHQELTLYRQELDEKRNALPILRKRLTSAMASDYRQLGLSSEPANFWVYVERWKRVVNAFFHKPPTSPLT</sequence>
<dbReference type="EMBL" id="DAAGPR010000082">
    <property type="protein sequence ID" value="HAB4052260.1"/>
    <property type="molecule type" value="Genomic_DNA"/>
</dbReference>
<organism evidence="1">
    <name type="scientific">Salmonella diarizonae</name>
    <dbReference type="NCBI Taxonomy" id="59204"/>
    <lineage>
        <taxon>Bacteria</taxon>
        <taxon>Pseudomonadati</taxon>
        <taxon>Pseudomonadota</taxon>
        <taxon>Gammaproteobacteria</taxon>
        <taxon>Enterobacterales</taxon>
        <taxon>Enterobacteriaceae</taxon>
        <taxon>Salmonella</taxon>
    </lineage>
</organism>
<accession>A0A6Y1UK13</accession>
<gene>
    <name evidence="1" type="ORF">GBY29_21265</name>
</gene>
<name>A0A6Y1UK13_SALDZ</name>
<reference evidence="1" key="1">
    <citation type="journal article" date="2018" name="Genome Biol.">
        <title>SKESA: strategic k-mer extension for scrupulous assemblies.</title>
        <authorList>
            <person name="Souvorov A."/>
            <person name="Agarwala R."/>
            <person name="Lipman D.J."/>
        </authorList>
    </citation>
    <scope>NUCLEOTIDE SEQUENCE</scope>
    <source>
        <strain evidence="1">Salmonella enterica</strain>
    </source>
</reference>
<protein>
    <submittedName>
        <fullName evidence="1">Uncharacterized protein</fullName>
    </submittedName>
</protein>
<evidence type="ECO:0000313" key="1">
    <source>
        <dbReference type="EMBL" id="HAB4052260.1"/>
    </source>
</evidence>
<comment type="caution">
    <text evidence="1">The sequence shown here is derived from an EMBL/GenBank/DDBJ whole genome shotgun (WGS) entry which is preliminary data.</text>
</comment>